<evidence type="ECO:0000256" key="5">
    <source>
        <dbReference type="ARBA" id="ARBA00023136"/>
    </source>
</evidence>
<dbReference type="SMART" id="SM00239">
    <property type="entry name" value="C2"/>
    <property type="match status" value="1"/>
</dbReference>
<keyword evidence="5 6" id="KW-0472">Membrane</keyword>
<feature type="transmembrane region" description="Helical" evidence="6">
    <location>
        <begin position="451"/>
        <end position="470"/>
    </location>
</feature>
<dbReference type="PANTHER" id="PTHR45724">
    <property type="entry name" value="AQUAPORIN NIP2-1"/>
    <property type="match status" value="1"/>
</dbReference>
<reference evidence="8" key="1">
    <citation type="submission" date="2021-01" db="EMBL/GenBank/DDBJ databases">
        <authorList>
            <person name="Corre E."/>
            <person name="Pelletier E."/>
            <person name="Niang G."/>
            <person name="Scheremetjew M."/>
            <person name="Finn R."/>
            <person name="Kale V."/>
            <person name="Holt S."/>
            <person name="Cochrane G."/>
            <person name="Meng A."/>
            <person name="Brown T."/>
            <person name="Cohen L."/>
        </authorList>
    </citation>
    <scope>NUCLEOTIDE SEQUENCE</scope>
    <source>
        <strain evidence="8">Pbaha01</strain>
    </source>
</reference>
<dbReference type="InterPro" id="IPR023271">
    <property type="entry name" value="Aquaporin-like"/>
</dbReference>
<feature type="transmembrane region" description="Helical" evidence="6">
    <location>
        <begin position="132"/>
        <end position="151"/>
    </location>
</feature>
<dbReference type="PROSITE" id="PS50004">
    <property type="entry name" value="C2"/>
    <property type="match status" value="1"/>
</dbReference>
<dbReference type="SUPFAM" id="SSF49562">
    <property type="entry name" value="C2 domain (Calcium/lipid-binding domain, CaLB)"/>
    <property type="match status" value="1"/>
</dbReference>
<dbReference type="AlphaFoldDB" id="A0A7S0FZ63"/>
<sequence>MAQTSFGPMEGLGAQETRLEAAAPYVAEFVGTFMLVFTVGTCCVAGDPVWNWTTIAAILMVAIYGLGPVSGGHFNPAVSVACGIARKTPWARVFGYILVQVAAGLLAGWAYWVTFDRAAGVGPKHDYGWFHAGVAEIVYTAMLGFAHLNCATSLRNNPQDDQNHFFGLAIGFVLVAGGYAAGDVSGASLNPAVTLGLDVTGAGGTDKEGWYWRLAYISYELLGAGLAVLCFHVCRFKEVGDFLGRGGAQCLKVQILAARNLINSDTGAFGGLSDPYVTARVGPVESRTSTINNSLNPVWTSDNLLTFELEGSALNVLTLEVMNANTFLKDKSLGTLTVDISSLPVNELQQRRERLLGGRNGELEFSLHLSDSLVESEPAFVSKLFGEFIGTFLLVLTVGLNIVTKSPATAWSAAAALMTMIYSLGNVSGGHFNPAVTVAAVSTGRGVCRPLVGLAYILVQLLAGVFAGLLNADFHEAGPYKSERLTLGPGVSQQVPGTMYSWSALFFAEFAFTFMLAFVVLAVATTKAPLSITKQQFQYALAIGSCVTAGGFAIGAISGGALNPAVAWGVATASSGNPDTNPAPPAWSNCLWFSIFEFVGGIFAAVVFCATHAREYRKAAEVGS</sequence>
<feature type="transmembrane region" description="Helical" evidence="6">
    <location>
        <begin position="93"/>
        <end position="112"/>
    </location>
</feature>
<evidence type="ECO:0000256" key="1">
    <source>
        <dbReference type="ARBA" id="ARBA00004141"/>
    </source>
</evidence>
<dbReference type="Pfam" id="PF00230">
    <property type="entry name" value="MIP"/>
    <property type="match status" value="2"/>
</dbReference>
<feature type="domain" description="C2" evidence="7">
    <location>
        <begin position="225"/>
        <end position="356"/>
    </location>
</feature>
<protein>
    <recommendedName>
        <fullName evidence="7">C2 domain-containing protein</fullName>
    </recommendedName>
</protein>
<dbReference type="InterPro" id="IPR000008">
    <property type="entry name" value="C2_dom"/>
</dbReference>
<gene>
    <name evidence="8" type="ORF">PBAH0796_LOCUS33240</name>
</gene>
<feature type="transmembrane region" description="Helical" evidence="6">
    <location>
        <begin position="384"/>
        <end position="404"/>
    </location>
</feature>
<evidence type="ECO:0000256" key="6">
    <source>
        <dbReference type="SAM" id="Phobius"/>
    </source>
</evidence>
<dbReference type="PANTHER" id="PTHR45724:SF13">
    <property type="entry name" value="AQUAPORIN NIP1-1-RELATED"/>
    <property type="match status" value="1"/>
</dbReference>
<keyword evidence="4 6" id="KW-1133">Transmembrane helix</keyword>
<evidence type="ECO:0000256" key="3">
    <source>
        <dbReference type="ARBA" id="ARBA00022692"/>
    </source>
</evidence>
<dbReference type="InterPro" id="IPR034294">
    <property type="entry name" value="Aquaporin_transptr"/>
</dbReference>
<dbReference type="GO" id="GO:0015267">
    <property type="term" value="F:channel activity"/>
    <property type="evidence" value="ECO:0007669"/>
    <property type="project" value="InterPro"/>
</dbReference>
<evidence type="ECO:0000256" key="4">
    <source>
        <dbReference type="ARBA" id="ARBA00022989"/>
    </source>
</evidence>
<dbReference type="PRINTS" id="PR00783">
    <property type="entry name" value="MINTRINSICP"/>
</dbReference>
<feature type="transmembrane region" description="Helical" evidence="6">
    <location>
        <begin position="537"/>
        <end position="558"/>
    </location>
</feature>
<dbReference type="InterPro" id="IPR022357">
    <property type="entry name" value="MIP_CS"/>
</dbReference>
<dbReference type="CDD" id="cd00030">
    <property type="entry name" value="C2"/>
    <property type="match status" value="1"/>
</dbReference>
<keyword evidence="3 6" id="KW-0812">Transmembrane</keyword>
<comment type="subcellular location">
    <subcellularLocation>
        <location evidence="1">Membrane</location>
        <topology evidence="1">Multi-pass membrane protein</topology>
    </subcellularLocation>
</comment>
<evidence type="ECO:0000259" key="7">
    <source>
        <dbReference type="PROSITE" id="PS50004"/>
    </source>
</evidence>
<feature type="transmembrane region" description="Helical" evidence="6">
    <location>
        <begin position="499"/>
        <end position="525"/>
    </location>
</feature>
<feature type="transmembrane region" description="Helical" evidence="6">
    <location>
        <begin position="25"/>
        <end position="46"/>
    </location>
</feature>
<name>A0A7S0FZ63_9DINO</name>
<evidence type="ECO:0000256" key="2">
    <source>
        <dbReference type="ARBA" id="ARBA00022448"/>
    </source>
</evidence>
<feature type="transmembrane region" description="Helical" evidence="6">
    <location>
        <begin position="214"/>
        <end position="234"/>
    </location>
</feature>
<dbReference type="Pfam" id="PF00168">
    <property type="entry name" value="C2"/>
    <property type="match status" value="1"/>
</dbReference>
<feature type="transmembrane region" description="Helical" evidence="6">
    <location>
        <begin position="163"/>
        <end position="181"/>
    </location>
</feature>
<dbReference type="PROSITE" id="PS00221">
    <property type="entry name" value="MIP"/>
    <property type="match status" value="2"/>
</dbReference>
<feature type="transmembrane region" description="Helical" evidence="6">
    <location>
        <begin position="591"/>
        <end position="610"/>
    </location>
</feature>
<keyword evidence="2" id="KW-0813">Transport</keyword>
<dbReference type="InterPro" id="IPR035892">
    <property type="entry name" value="C2_domain_sf"/>
</dbReference>
<dbReference type="SUPFAM" id="SSF81338">
    <property type="entry name" value="Aquaporin-like"/>
    <property type="match status" value="2"/>
</dbReference>
<feature type="transmembrane region" description="Helical" evidence="6">
    <location>
        <begin position="52"/>
        <end position="72"/>
    </location>
</feature>
<accession>A0A7S0FZ63</accession>
<evidence type="ECO:0000313" key="8">
    <source>
        <dbReference type="EMBL" id="CAD8389851.1"/>
    </source>
</evidence>
<feature type="transmembrane region" description="Helical" evidence="6">
    <location>
        <begin position="410"/>
        <end position="430"/>
    </location>
</feature>
<dbReference type="InterPro" id="IPR000425">
    <property type="entry name" value="MIP"/>
</dbReference>
<dbReference type="Gene3D" id="2.60.40.150">
    <property type="entry name" value="C2 domain"/>
    <property type="match status" value="1"/>
</dbReference>
<dbReference type="Gene3D" id="1.20.1080.10">
    <property type="entry name" value="Glycerol uptake facilitator protein"/>
    <property type="match status" value="2"/>
</dbReference>
<dbReference type="GO" id="GO:0016020">
    <property type="term" value="C:membrane"/>
    <property type="evidence" value="ECO:0007669"/>
    <property type="project" value="UniProtKB-SubCell"/>
</dbReference>
<proteinExistence type="predicted"/>
<dbReference type="EMBL" id="HBEG01054542">
    <property type="protein sequence ID" value="CAD8389851.1"/>
    <property type="molecule type" value="Transcribed_RNA"/>
</dbReference>
<organism evidence="8">
    <name type="scientific">Pyrodinium bahamense</name>
    <dbReference type="NCBI Taxonomy" id="73915"/>
    <lineage>
        <taxon>Eukaryota</taxon>
        <taxon>Sar</taxon>
        <taxon>Alveolata</taxon>
        <taxon>Dinophyceae</taxon>
        <taxon>Gonyaulacales</taxon>
        <taxon>Pyrocystaceae</taxon>
        <taxon>Pyrodinium</taxon>
    </lineage>
</organism>